<sequence length="79" mass="9119">MSNNVNFTFSSEEDRDKFVEHQKEYDNPTLNNSADIKTWYESSSEGYTYHASINQDGINDAATLRQDADLMNGKTEFDR</sequence>
<organism evidence="1 2">
    <name type="scientific">Candidatus Merdivivens faecigallinarum</name>
    <dbReference type="NCBI Taxonomy" id="2840871"/>
    <lineage>
        <taxon>Bacteria</taxon>
        <taxon>Pseudomonadati</taxon>
        <taxon>Bacteroidota</taxon>
        <taxon>Bacteroidia</taxon>
        <taxon>Bacteroidales</taxon>
        <taxon>Muribaculaceae</taxon>
        <taxon>Muribaculaceae incertae sedis</taxon>
        <taxon>Candidatus Merdivivens</taxon>
    </lineage>
</organism>
<evidence type="ECO:0000313" key="2">
    <source>
        <dbReference type="Proteomes" id="UP000823772"/>
    </source>
</evidence>
<dbReference type="Proteomes" id="UP000823772">
    <property type="component" value="Unassembled WGS sequence"/>
</dbReference>
<dbReference type="AlphaFoldDB" id="A0A9D9NQ25"/>
<dbReference type="EMBL" id="JADILY010000079">
    <property type="protein sequence ID" value="MBO8481606.1"/>
    <property type="molecule type" value="Genomic_DNA"/>
</dbReference>
<accession>A0A9D9NQ25</accession>
<name>A0A9D9NQ25_9BACT</name>
<reference evidence="1" key="2">
    <citation type="journal article" date="2021" name="PeerJ">
        <title>Extensive microbial diversity within the chicken gut microbiome revealed by metagenomics and culture.</title>
        <authorList>
            <person name="Gilroy R."/>
            <person name="Ravi A."/>
            <person name="Getino M."/>
            <person name="Pursley I."/>
            <person name="Horton D.L."/>
            <person name="Alikhan N.F."/>
            <person name="Baker D."/>
            <person name="Gharbi K."/>
            <person name="Hall N."/>
            <person name="Watson M."/>
            <person name="Adriaenssens E.M."/>
            <person name="Foster-Nyarko E."/>
            <person name="Jarju S."/>
            <person name="Secka A."/>
            <person name="Antonio M."/>
            <person name="Oren A."/>
            <person name="Chaudhuri R.R."/>
            <person name="La Ragione R."/>
            <person name="Hildebrand F."/>
            <person name="Pallen M.J."/>
        </authorList>
    </citation>
    <scope>NUCLEOTIDE SEQUENCE</scope>
    <source>
        <strain evidence="1">B3-2255</strain>
    </source>
</reference>
<gene>
    <name evidence="1" type="ORF">IAC87_03565</name>
</gene>
<reference evidence="1" key="1">
    <citation type="submission" date="2020-10" db="EMBL/GenBank/DDBJ databases">
        <authorList>
            <person name="Gilroy R."/>
        </authorList>
    </citation>
    <scope>NUCLEOTIDE SEQUENCE</scope>
    <source>
        <strain evidence="1">B3-2255</strain>
    </source>
</reference>
<evidence type="ECO:0000313" key="1">
    <source>
        <dbReference type="EMBL" id="MBO8481606.1"/>
    </source>
</evidence>
<proteinExistence type="predicted"/>
<comment type="caution">
    <text evidence="1">The sequence shown here is derived from an EMBL/GenBank/DDBJ whole genome shotgun (WGS) entry which is preliminary data.</text>
</comment>
<protein>
    <submittedName>
        <fullName evidence="1">Uncharacterized protein</fullName>
    </submittedName>
</protein>